<proteinExistence type="predicted"/>
<dbReference type="Pfam" id="PF17212">
    <property type="entry name" value="Tube"/>
    <property type="match status" value="1"/>
</dbReference>
<protein>
    <submittedName>
        <fullName evidence="1">Tail tubular protein A</fullName>
    </submittedName>
</protein>
<reference evidence="2" key="1">
    <citation type="journal article" date="2024" name="Viruses">
        <title>New Genera and Species of Caulobacter and Brevundimonas Bacteriophages Provide Insights into Phage Genome Evolution.</title>
        <authorList>
            <person name="Ely B."/>
            <person name="Hils M."/>
            <person name="Clarke A."/>
            <person name="Albert M."/>
            <person name="Holness N."/>
            <person name="Lenski J."/>
            <person name="Mohammadi T."/>
        </authorList>
    </citation>
    <scope>NUCLEOTIDE SEQUENCE [LARGE SCALE GENOMIC DNA]</scope>
</reference>
<dbReference type="InterPro" id="IPR033767">
    <property type="entry name" value="Tail_Gp11"/>
</dbReference>
<dbReference type="Proteomes" id="UP001218127">
    <property type="component" value="Segment"/>
</dbReference>
<sequence>MSFLTTLDVVNSQLATLGETPLNDLDEDHPFVAAGLLALRTVNSREQTKGWWFNKEWVTLNPDATTGRIAVPENAISVDPLDGSNFVMRGRYLYNPSTSSLTFTSSVRVKLIRRLEFEELPPSAADYISLTAVYEFADSYDADEKKLARLEMRRRAALITLNAENIRNSNINFLDRPATAATFNRLGRSVQLGGVRNI</sequence>
<accession>A0AAE9X0I8</accession>
<dbReference type="EMBL" id="OQ137560">
    <property type="protein sequence ID" value="WCA46289.1"/>
    <property type="molecule type" value="Genomic_DNA"/>
</dbReference>
<evidence type="ECO:0000313" key="2">
    <source>
        <dbReference type="Proteomes" id="UP001218127"/>
    </source>
</evidence>
<name>A0AAE9X0I8_9CAUD</name>
<keyword evidence="2" id="KW-1185">Reference proteome</keyword>
<gene>
    <name evidence="1" type="primary">ERS_gp041</name>
</gene>
<organism evidence="1 2">
    <name type="scientific">Caulobacter phage ERS</name>
    <dbReference type="NCBI Taxonomy" id="3020392"/>
    <lineage>
        <taxon>Viruses</taxon>
        <taxon>Duplodnaviria</taxon>
        <taxon>Heunggongvirae</taxon>
        <taxon>Uroviricota</taxon>
        <taxon>Caudoviricetes</taxon>
        <taxon>Autographivirales</taxon>
        <taxon>Autonotataviridae</taxon>
        <taxon>Percyvirus</taxon>
        <taxon>Percyvirus ERS</taxon>
    </lineage>
</organism>
<evidence type="ECO:0000313" key="1">
    <source>
        <dbReference type="EMBL" id="WCA46289.1"/>
    </source>
</evidence>